<organism evidence="9 10">
    <name type="scientific">Thauera phenylacetica B4P</name>
    <dbReference type="NCBI Taxonomy" id="1234382"/>
    <lineage>
        <taxon>Bacteria</taxon>
        <taxon>Pseudomonadati</taxon>
        <taxon>Pseudomonadota</taxon>
        <taxon>Betaproteobacteria</taxon>
        <taxon>Rhodocyclales</taxon>
        <taxon>Zoogloeaceae</taxon>
        <taxon>Thauera</taxon>
    </lineage>
</organism>
<comment type="similarity">
    <text evidence="2">Belongs to the GMC oxidoreductase family.</text>
</comment>
<evidence type="ECO:0000313" key="10">
    <source>
        <dbReference type="Proteomes" id="UP000013047"/>
    </source>
</evidence>
<evidence type="ECO:0000256" key="5">
    <source>
        <dbReference type="ARBA" id="ARBA00023002"/>
    </source>
</evidence>
<reference evidence="9 10" key="1">
    <citation type="submission" date="2012-09" db="EMBL/GenBank/DDBJ databases">
        <title>Draft Genome Sequences of 6 Strains from Genus Thauera.</title>
        <authorList>
            <person name="Liu B."/>
            <person name="Shapleigh J.P."/>
            <person name="Frostegard A.H."/>
        </authorList>
    </citation>
    <scope>NUCLEOTIDE SEQUENCE [LARGE SCALE GENOMIC DNA]</scope>
    <source>
        <strain evidence="9 10">B4P</strain>
    </source>
</reference>
<evidence type="ECO:0000259" key="6">
    <source>
        <dbReference type="Pfam" id="PF00732"/>
    </source>
</evidence>
<dbReference type="AlphaFoldDB" id="N6ZQH4"/>
<keyword evidence="5" id="KW-0560">Oxidoreductase</keyword>
<dbReference type="OrthoDB" id="9787779at2"/>
<evidence type="ECO:0000313" key="9">
    <source>
        <dbReference type="EMBL" id="ENO96772.1"/>
    </source>
</evidence>
<feature type="domain" description="FAD-dependent oxidoreductase 2 FAD-binding" evidence="7">
    <location>
        <begin position="11"/>
        <end position="43"/>
    </location>
</feature>
<gene>
    <name evidence="9" type="ORF">C667_12264</name>
</gene>
<dbReference type="GO" id="GO:0016614">
    <property type="term" value="F:oxidoreductase activity, acting on CH-OH group of donors"/>
    <property type="evidence" value="ECO:0007669"/>
    <property type="project" value="InterPro"/>
</dbReference>
<dbReference type="Pfam" id="PF00890">
    <property type="entry name" value="FAD_binding_2"/>
    <property type="match status" value="1"/>
</dbReference>
<dbReference type="InterPro" id="IPR000172">
    <property type="entry name" value="GMC_OxRdtase_N"/>
</dbReference>
<dbReference type="Pfam" id="PF05199">
    <property type="entry name" value="GMC_oxred_C"/>
    <property type="match status" value="1"/>
</dbReference>
<evidence type="ECO:0000256" key="1">
    <source>
        <dbReference type="ARBA" id="ARBA00001974"/>
    </source>
</evidence>
<proteinExistence type="inferred from homology"/>
<accession>N6ZQH4</accession>
<dbReference type="GO" id="GO:0050660">
    <property type="term" value="F:flavin adenine dinucleotide binding"/>
    <property type="evidence" value="ECO:0007669"/>
    <property type="project" value="InterPro"/>
</dbReference>
<dbReference type="PANTHER" id="PTHR42784:SF1">
    <property type="entry name" value="PYRANOSE 2-OXIDASE"/>
    <property type="match status" value="1"/>
</dbReference>
<dbReference type="InterPro" id="IPR003953">
    <property type="entry name" value="FAD-dep_OxRdtase_2_FAD-bd"/>
</dbReference>
<dbReference type="Proteomes" id="UP000013047">
    <property type="component" value="Unassembled WGS sequence"/>
</dbReference>
<comment type="caution">
    <text evidence="9">The sequence shown here is derived from an EMBL/GenBank/DDBJ whole genome shotgun (WGS) entry which is preliminary data.</text>
</comment>
<feature type="domain" description="Glucose-methanol-choline oxidoreductase N-terminal" evidence="6">
    <location>
        <begin position="212"/>
        <end position="321"/>
    </location>
</feature>
<keyword evidence="3" id="KW-0285">Flavoprotein</keyword>
<dbReference type="InterPro" id="IPR007867">
    <property type="entry name" value="GMC_OxRtase_C"/>
</dbReference>
<dbReference type="InterPro" id="IPR051473">
    <property type="entry name" value="P2Ox-like"/>
</dbReference>
<dbReference type="InterPro" id="IPR036188">
    <property type="entry name" value="FAD/NAD-bd_sf"/>
</dbReference>
<sequence>MSAGIESCLWDVIIVGTGMGGATAGHALARQGLKVLFVDKGRSPAAPGSILGGYPEDEVGSPFPPTPATLDGLRRGGREWERIVDASAPRRTSHIPFIGSGVGGSSALYGMAMERFFPADFAPAECFPEGVAESTLPRRWPIAYEDLSPYYTQAEALYRVRGSRDPLRGADFAPAYLDPGMLSPGADELARWLREAGMHPYRLPLACELVPECACCQSYLCARGCKNDAGRICVEPAVRDHGASLIDACEVVRLEASPQRVEGVVCRHEGRSFTLRARTVVLAAGALHTPRLLLASANADWPRGLANRSGLVGRNLMRHYVDLYVIRPRTPPGAQAAWKEIAFNDFYHDAGGGKLGSVQDFGMLPPVRQVLDVLADDIAQRYTALAGMLFRPFAPLVGRYLEHRLAGSRILAALMEDLPYADNRIELAGDGGVQLHYRLHATERRRIARMRSTMKDLLAPFRPMLIKQAESNERLAHACGTCRFGEDAGTSVLRPDNRAHDIDNLYVVDASFFPSSAGINPSLTIAANALRVAEAIGRAMAQEPVSP</sequence>
<name>N6ZQH4_9RHOO</name>
<dbReference type="Gene3D" id="3.50.50.60">
    <property type="entry name" value="FAD/NAD(P)-binding domain"/>
    <property type="match status" value="2"/>
</dbReference>
<dbReference type="RefSeq" id="WP_004364178.1">
    <property type="nucleotide sequence ID" value="NZ_AMXF01000083.1"/>
</dbReference>
<dbReference type="EMBL" id="AMXF01000083">
    <property type="protein sequence ID" value="ENO96772.1"/>
    <property type="molecule type" value="Genomic_DNA"/>
</dbReference>
<evidence type="ECO:0000256" key="4">
    <source>
        <dbReference type="ARBA" id="ARBA00022827"/>
    </source>
</evidence>
<keyword evidence="4" id="KW-0274">FAD</keyword>
<keyword evidence="10" id="KW-1185">Reference proteome</keyword>
<evidence type="ECO:0000259" key="7">
    <source>
        <dbReference type="Pfam" id="PF00890"/>
    </source>
</evidence>
<feature type="domain" description="Glucose-methanol-choline oxidoreductase C-terminal" evidence="8">
    <location>
        <begin position="419"/>
        <end position="529"/>
    </location>
</feature>
<evidence type="ECO:0000256" key="2">
    <source>
        <dbReference type="ARBA" id="ARBA00010790"/>
    </source>
</evidence>
<evidence type="ECO:0000259" key="8">
    <source>
        <dbReference type="Pfam" id="PF05199"/>
    </source>
</evidence>
<dbReference type="PANTHER" id="PTHR42784">
    <property type="entry name" value="PYRANOSE 2-OXIDASE"/>
    <property type="match status" value="1"/>
</dbReference>
<comment type="cofactor">
    <cofactor evidence="1">
        <name>FAD</name>
        <dbReference type="ChEBI" id="CHEBI:57692"/>
    </cofactor>
</comment>
<evidence type="ECO:0000256" key="3">
    <source>
        <dbReference type="ARBA" id="ARBA00022630"/>
    </source>
</evidence>
<protein>
    <submittedName>
        <fullName evidence="9">Glucose-methanol-choline oxidoreductase</fullName>
    </submittedName>
</protein>
<dbReference type="SUPFAM" id="SSF51905">
    <property type="entry name" value="FAD/NAD(P)-binding domain"/>
    <property type="match status" value="1"/>
</dbReference>
<dbReference type="Pfam" id="PF00732">
    <property type="entry name" value="GMC_oxred_N"/>
    <property type="match status" value="1"/>
</dbReference>